<comment type="subcellular location">
    <subcellularLocation>
        <location evidence="1">Cell membrane</location>
    </subcellularLocation>
</comment>
<evidence type="ECO:0000256" key="1">
    <source>
        <dbReference type="ARBA" id="ARBA00004236"/>
    </source>
</evidence>
<keyword evidence="9" id="KW-1133">Transmembrane helix</keyword>
<accession>A0A315W9Y7</accession>
<evidence type="ECO:0000256" key="4">
    <source>
        <dbReference type="ARBA" id="ARBA00022859"/>
    </source>
</evidence>
<evidence type="ECO:0000256" key="7">
    <source>
        <dbReference type="ARBA" id="ARBA00023180"/>
    </source>
</evidence>
<keyword evidence="3" id="KW-0732">Signal</keyword>
<dbReference type="EMBL" id="NHOQ01000158">
    <property type="protein sequence ID" value="PWA32638.1"/>
    <property type="molecule type" value="Genomic_DNA"/>
</dbReference>
<feature type="compositionally biased region" description="Basic residues" evidence="8">
    <location>
        <begin position="1"/>
        <end position="10"/>
    </location>
</feature>
<comment type="caution">
    <text evidence="11">The sequence shown here is derived from an EMBL/GenBank/DDBJ whole genome shotgun (WGS) entry which is preliminary data.</text>
</comment>
<evidence type="ECO:0000256" key="3">
    <source>
        <dbReference type="ARBA" id="ARBA00022729"/>
    </source>
</evidence>
<keyword evidence="12" id="KW-1185">Reference proteome</keyword>
<evidence type="ECO:0000313" key="12">
    <source>
        <dbReference type="Proteomes" id="UP000250572"/>
    </source>
</evidence>
<evidence type="ECO:0000256" key="8">
    <source>
        <dbReference type="SAM" id="MobiDB-lite"/>
    </source>
</evidence>
<protein>
    <recommendedName>
        <fullName evidence="10">Ig-like domain-containing protein</fullName>
    </recommendedName>
</protein>
<feature type="compositionally biased region" description="Basic and acidic residues" evidence="8">
    <location>
        <begin position="21"/>
        <end position="35"/>
    </location>
</feature>
<feature type="transmembrane region" description="Helical" evidence="9">
    <location>
        <begin position="225"/>
        <end position="249"/>
    </location>
</feature>
<sequence>MQCHLRKKHSDKQPWGGGNRENTERPTLGERGKEGRQSMCCDSLRLFICSSLLGIHSPRVAVTPVLACSERIFSWSHCSISDSMLETIVRPGDNITIYCDCKVSTGIYVVWFRNCSHQYQPTLVVHWKNLLYEREITFPRFKYVKNESSNSYDLMIINVTNSDEGLYYCGTLETKVKQDENKTIFSQESYLYGNMTTKITLYTETHLPHRNISMTVDECGLCWKLLFALCPFFSALSALLSAFLVYLLCQKSANTKAEKKRGNTSRQTEETQDENVCYAALEIHQPSQRTKRKRTIQSSDFSTYSAIKTFQEEIQELQSCFMESLVYFHISMEKTVRPGENILLHCDCKQSSGLYIVWNKNTSHEDKPTPVLNMSNYYIAIHSNPEGLYTVLQE</sequence>
<organism evidence="11 12">
    <name type="scientific">Gambusia affinis</name>
    <name type="common">Western mosquitofish</name>
    <name type="synonym">Heterandria affinis</name>
    <dbReference type="NCBI Taxonomy" id="33528"/>
    <lineage>
        <taxon>Eukaryota</taxon>
        <taxon>Metazoa</taxon>
        <taxon>Chordata</taxon>
        <taxon>Craniata</taxon>
        <taxon>Vertebrata</taxon>
        <taxon>Euteleostomi</taxon>
        <taxon>Actinopterygii</taxon>
        <taxon>Neopterygii</taxon>
        <taxon>Teleostei</taxon>
        <taxon>Neoteleostei</taxon>
        <taxon>Acanthomorphata</taxon>
        <taxon>Ovalentaria</taxon>
        <taxon>Atherinomorphae</taxon>
        <taxon>Cyprinodontiformes</taxon>
        <taxon>Poeciliidae</taxon>
        <taxon>Poeciliinae</taxon>
        <taxon>Gambusia</taxon>
    </lineage>
</organism>
<gene>
    <name evidence="11" type="ORF">CCH79_00012389</name>
</gene>
<feature type="region of interest" description="Disordered" evidence="8">
    <location>
        <begin position="1"/>
        <end position="35"/>
    </location>
</feature>
<keyword evidence="2" id="KW-1003">Cell membrane</keyword>
<dbReference type="PANTHER" id="PTHR19433:SF111">
    <property type="entry name" value="T CELL RECEPTOR ALPHA VARIABLE 4"/>
    <property type="match status" value="1"/>
</dbReference>
<keyword evidence="5 9" id="KW-0472">Membrane</keyword>
<evidence type="ECO:0000256" key="6">
    <source>
        <dbReference type="ARBA" id="ARBA00023157"/>
    </source>
</evidence>
<keyword evidence="6" id="KW-1015">Disulfide bond</keyword>
<dbReference type="Pfam" id="PF07686">
    <property type="entry name" value="V-set"/>
    <property type="match status" value="1"/>
</dbReference>
<dbReference type="GO" id="GO:0005886">
    <property type="term" value="C:plasma membrane"/>
    <property type="evidence" value="ECO:0007669"/>
    <property type="project" value="UniProtKB-SubCell"/>
</dbReference>
<keyword evidence="7" id="KW-0325">Glycoprotein</keyword>
<dbReference type="InterPro" id="IPR013106">
    <property type="entry name" value="Ig_V-set"/>
</dbReference>
<keyword evidence="9" id="KW-0812">Transmembrane</keyword>
<proteinExistence type="predicted"/>
<dbReference type="InterPro" id="IPR007110">
    <property type="entry name" value="Ig-like_dom"/>
</dbReference>
<dbReference type="InterPro" id="IPR052051">
    <property type="entry name" value="TCR_complex_component"/>
</dbReference>
<dbReference type="AlphaFoldDB" id="A0A315W9Y7"/>
<dbReference type="SMART" id="SM00409">
    <property type="entry name" value="IG"/>
    <property type="match status" value="1"/>
</dbReference>
<dbReference type="Gene3D" id="2.60.40.10">
    <property type="entry name" value="Immunoglobulins"/>
    <property type="match status" value="1"/>
</dbReference>
<evidence type="ECO:0000259" key="10">
    <source>
        <dbReference type="PROSITE" id="PS50835"/>
    </source>
</evidence>
<dbReference type="InterPro" id="IPR036179">
    <property type="entry name" value="Ig-like_dom_sf"/>
</dbReference>
<evidence type="ECO:0000313" key="11">
    <source>
        <dbReference type="EMBL" id="PWA32638.1"/>
    </source>
</evidence>
<dbReference type="PANTHER" id="PTHR19433">
    <property type="entry name" value="T-CELL RECEPTOR ALPHA CHAIN V REGION-RELATED"/>
    <property type="match status" value="1"/>
</dbReference>
<dbReference type="InterPro" id="IPR003599">
    <property type="entry name" value="Ig_sub"/>
</dbReference>
<name>A0A315W9Y7_GAMAF</name>
<dbReference type="SUPFAM" id="SSF48726">
    <property type="entry name" value="Immunoglobulin"/>
    <property type="match status" value="1"/>
</dbReference>
<dbReference type="GO" id="GO:0009617">
    <property type="term" value="P:response to bacterium"/>
    <property type="evidence" value="ECO:0007669"/>
    <property type="project" value="TreeGrafter"/>
</dbReference>
<feature type="domain" description="Ig-like" evidence="10">
    <location>
        <begin position="58"/>
        <end position="185"/>
    </location>
</feature>
<reference evidence="11 12" key="1">
    <citation type="journal article" date="2018" name="G3 (Bethesda)">
        <title>A High-Quality Reference Genome for the Invasive Mosquitofish Gambusia affinis Using a Chicago Library.</title>
        <authorList>
            <person name="Hoffberg S.L."/>
            <person name="Troendle N.J."/>
            <person name="Glenn T.C."/>
            <person name="Mahmud O."/>
            <person name="Louha S."/>
            <person name="Chalopin D."/>
            <person name="Bennetzen J.L."/>
            <person name="Mauricio R."/>
        </authorList>
    </citation>
    <scope>NUCLEOTIDE SEQUENCE [LARGE SCALE GENOMIC DNA]</scope>
    <source>
        <strain evidence="11">NE01/NJP1002.9</strain>
        <tissue evidence="11">Muscle</tissue>
    </source>
</reference>
<evidence type="ECO:0000256" key="2">
    <source>
        <dbReference type="ARBA" id="ARBA00022475"/>
    </source>
</evidence>
<evidence type="ECO:0000256" key="9">
    <source>
        <dbReference type="SAM" id="Phobius"/>
    </source>
</evidence>
<keyword evidence="4" id="KW-0391">Immunity</keyword>
<dbReference type="InterPro" id="IPR013783">
    <property type="entry name" value="Ig-like_fold"/>
</dbReference>
<dbReference type="GO" id="GO:0002376">
    <property type="term" value="P:immune system process"/>
    <property type="evidence" value="ECO:0007669"/>
    <property type="project" value="UniProtKB-KW"/>
</dbReference>
<evidence type="ECO:0000256" key="5">
    <source>
        <dbReference type="ARBA" id="ARBA00023136"/>
    </source>
</evidence>
<dbReference type="Proteomes" id="UP000250572">
    <property type="component" value="Unassembled WGS sequence"/>
</dbReference>
<dbReference type="PROSITE" id="PS50835">
    <property type="entry name" value="IG_LIKE"/>
    <property type="match status" value="1"/>
</dbReference>